<keyword evidence="3" id="KW-1185">Reference proteome</keyword>
<name>A0A4V3FQN9_9PSEU</name>
<dbReference type="Proteomes" id="UP000294927">
    <property type="component" value="Unassembled WGS sequence"/>
</dbReference>
<gene>
    <name evidence="2" type="ORF">CLV71_123172</name>
</gene>
<dbReference type="InterPro" id="IPR032710">
    <property type="entry name" value="NTF2-like_dom_sf"/>
</dbReference>
<sequence length="194" mass="21226">MTSPRQLWLLPVLLITVIATALGALVARSLYADQTPAPPVAIEPSQPSVQPGEQPGPTEVQGTTDATTHPLYTTLQPLLQRYFDAINAKDYAAWTQTVTTTRQHDQDEADWQRDYRTTRDGSIVIHRIEAGGGGTASVLLQFTSTQDLADAPLELPATCIQWYVVWAFAKQKDEWRLAAGSTSASPQHDQCPGQ</sequence>
<dbReference type="RefSeq" id="WP_133908401.1">
    <property type="nucleotide sequence ID" value="NZ_SOCP01000023.1"/>
</dbReference>
<reference evidence="2 3" key="1">
    <citation type="submission" date="2019-03" db="EMBL/GenBank/DDBJ databases">
        <title>Genomic Encyclopedia of Archaeal and Bacterial Type Strains, Phase II (KMG-II): from individual species to whole genera.</title>
        <authorList>
            <person name="Goeker M."/>
        </authorList>
    </citation>
    <scope>NUCLEOTIDE SEQUENCE [LARGE SCALE GENOMIC DNA]</scope>
    <source>
        <strain evidence="2 3">DSM 45499</strain>
    </source>
</reference>
<comment type="caution">
    <text evidence="2">The sequence shown here is derived from an EMBL/GenBank/DDBJ whole genome shotgun (WGS) entry which is preliminary data.</text>
</comment>
<protein>
    <submittedName>
        <fullName evidence="2">Uncharacterized protein</fullName>
    </submittedName>
</protein>
<accession>A0A4V3FQN9</accession>
<evidence type="ECO:0000313" key="2">
    <source>
        <dbReference type="EMBL" id="TDV40461.1"/>
    </source>
</evidence>
<dbReference type="SUPFAM" id="SSF54427">
    <property type="entry name" value="NTF2-like"/>
    <property type="match status" value="1"/>
</dbReference>
<feature type="region of interest" description="Disordered" evidence="1">
    <location>
        <begin position="38"/>
        <end position="65"/>
    </location>
</feature>
<organism evidence="2 3">
    <name type="scientific">Actinophytocola oryzae</name>
    <dbReference type="NCBI Taxonomy" id="502181"/>
    <lineage>
        <taxon>Bacteria</taxon>
        <taxon>Bacillati</taxon>
        <taxon>Actinomycetota</taxon>
        <taxon>Actinomycetes</taxon>
        <taxon>Pseudonocardiales</taxon>
        <taxon>Pseudonocardiaceae</taxon>
    </lineage>
</organism>
<dbReference type="OrthoDB" id="5181866at2"/>
<evidence type="ECO:0000313" key="3">
    <source>
        <dbReference type="Proteomes" id="UP000294927"/>
    </source>
</evidence>
<dbReference type="AlphaFoldDB" id="A0A4V3FQN9"/>
<proteinExistence type="predicted"/>
<evidence type="ECO:0000256" key="1">
    <source>
        <dbReference type="SAM" id="MobiDB-lite"/>
    </source>
</evidence>
<dbReference type="EMBL" id="SOCP01000023">
    <property type="protein sequence ID" value="TDV40461.1"/>
    <property type="molecule type" value="Genomic_DNA"/>
</dbReference>